<keyword evidence="6" id="KW-0812">Transmembrane</keyword>
<keyword evidence="3" id="KW-0597">Phosphoprotein</keyword>
<dbReference type="PROSITE" id="PS50112">
    <property type="entry name" value="PAS"/>
    <property type="match status" value="1"/>
</dbReference>
<dbReference type="EC" id="2.7.13.3" evidence="2"/>
<evidence type="ECO:0000259" key="8">
    <source>
        <dbReference type="PROSITE" id="PS50112"/>
    </source>
</evidence>
<organism evidence="10 11">
    <name type="scientific">Caenispirillum bisanense</name>
    <dbReference type="NCBI Taxonomy" id="414052"/>
    <lineage>
        <taxon>Bacteria</taxon>
        <taxon>Pseudomonadati</taxon>
        <taxon>Pseudomonadota</taxon>
        <taxon>Alphaproteobacteria</taxon>
        <taxon>Rhodospirillales</taxon>
        <taxon>Novispirillaceae</taxon>
        <taxon>Caenispirillum</taxon>
    </lineage>
</organism>
<evidence type="ECO:0000256" key="1">
    <source>
        <dbReference type="ARBA" id="ARBA00000085"/>
    </source>
</evidence>
<keyword evidence="11" id="KW-1185">Reference proteome</keyword>
<protein>
    <recommendedName>
        <fullName evidence="2">histidine kinase</fullName>
        <ecNumber evidence="2">2.7.13.3</ecNumber>
    </recommendedName>
</protein>
<evidence type="ECO:0000313" key="11">
    <source>
        <dbReference type="Proteomes" id="UP000219621"/>
    </source>
</evidence>
<dbReference type="Gene3D" id="3.30.565.10">
    <property type="entry name" value="Histidine kinase-like ATPase, C-terminal domain"/>
    <property type="match status" value="1"/>
</dbReference>
<feature type="transmembrane region" description="Helical" evidence="6">
    <location>
        <begin position="305"/>
        <end position="324"/>
    </location>
</feature>
<feature type="domain" description="PAC" evidence="9">
    <location>
        <begin position="409"/>
        <end position="461"/>
    </location>
</feature>
<dbReference type="CDD" id="cd00130">
    <property type="entry name" value="PAS"/>
    <property type="match status" value="1"/>
</dbReference>
<dbReference type="InterPro" id="IPR036890">
    <property type="entry name" value="HATPase_C_sf"/>
</dbReference>
<dbReference type="SMART" id="SM00091">
    <property type="entry name" value="PAS"/>
    <property type="match status" value="1"/>
</dbReference>
<evidence type="ECO:0000256" key="5">
    <source>
        <dbReference type="ARBA" id="ARBA00022777"/>
    </source>
</evidence>
<dbReference type="InterPro" id="IPR000014">
    <property type="entry name" value="PAS"/>
</dbReference>
<evidence type="ECO:0000256" key="4">
    <source>
        <dbReference type="ARBA" id="ARBA00022679"/>
    </source>
</evidence>
<feature type="transmembrane region" description="Helical" evidence="6">
    <location>
        <begin position="26"/>
        <end position="49"/>
    </location>
</feature>
<dbReference type="SUPFAM" id="SSF55785">
    <property type="entry name" value="PYP-like sensor domain (PAS domain)"/>
    <property type="match status" value="1"/>
</dbReference>
<dbReference type="InterPro" id="IPR003594">
    <property type="entry name" value="HATPase_dom"/>
</dbReference>
<dbReference type="SMART" id="SM00387">
    <property type="entry name" value="HATPase_c"/>
    <property type="match status" value="1"/>
</dbReference>
<name>A0A286GAE8_9PROT</name>
<proteinExistence type="predicted"/>
<dbReference type="Pfam" id="PF02518">
    <property type="entry name" value="HATPase_c"/>
    <property type="match status" value="1"/>
</dbReference>
<evidence type="ECO:0000256" key="6">
    <source>
        <dbReference type="SAM" id="Phobius"/>
    </source>
</evidence>
<dbReference type="AlphaFoldDB" id="A0A286GAE8"/>
<dbReference type="NCBIfam" id="TIGR00229">
    <property type="entry name" value="sensory_box"/>
    <property type="match status" value="1"/>
</dbReference>
<evidence type="ECO:0000256" key="2">
    <source>
        <dbReference type="ARBA" id="ARBA00012438"/>
    </source>
</evidence>
<dbReference type="PROSITE" id="PS50109">
    <property type="entry name" value="HIS_KIN"/>
    <property type="match status" value="1"/>
</dbReference>
<dbReference type="InterPro" id="IPR004358">
    <property type="entry name" value="Sig_transdc_His_kin-like_C"/>
</dbReference>
<keyword evidence="6" id="KW-1133">Transmembrane helix</keyword>
<sequence length="704" mass="74943">MPAVAERRRWNLGVRRLAGGGRARPVGAVAAALLGGFAALFSVTLWGSYKQDAEKRVESAVDVTRLVEAGVTRTLESAETTLVVVAETVQAALPRGEEADTAAIRRQMAESLRFAPHIRQIVVIDSDGRLLLDTRDGPATGSRLDVARLGLPDAPVDGLSNGLRIGRTVAGRYLPLTGEPPGAPAVRTVLPVAVSVGGGVQVVAALNPANFRDLLHDAPTGPHGGIAVMQFDGTTIIDGGTPVDGLDLGTAVQEGIEGGIVPLPSPDAFGREAAYRLSARYPVAVALVVDHRDSLAAWLDGNREMLFWTAAAVVGLVLLGVVLTREMARRLRLQDEVRLLFEAVEQSVTAIMITDPQGDIVYVNPAFSRITGFSAEESVGRNPRFLKSGHTPTSEYARLWARLRAGESWHGEFRNRTREGGEVWEMATISPVRDADGAVTHFIAAKLDITELKRAEGERERLIVALDRANRELTRFAEIAAHHLQEPVRRLLVFADIVGRAETDPAKTAHAAERVRQNAAALRDQLRDIQAYLAAGEPRGDVFAPDPTAVARRTATTLLRERGDATARVDIALLPPLPLDAARLALALGHLIENGLKYGRPDTPPLVRVSASDPAEGCVTLRVEDNGRGIPPHYWARAADVFERLEADDGVPGTGIGLAIVRRIAESTGGTLRIEASGDLGGAAVVMELPVAAGVALAEGAAAD</sequence>
<feature type="domain" description="Histidine kinase" evidence="7">
    <location>
        <begin position="479"/>
        <end position="693"/>
    </location>
</feature>
<feature type="domain" description="PAS" evidence="8">
    <location>
        <begin position="336"/>
        <end position="382"/>
    </location>
</feature>
<dbReference type="PANTHER" id="PTHR43304:SF1">
    <property type="entry name" value="PAC DOMAIN-CONTAINING PROTEIN"/>
    <property type="match status" value="1"/>
</dbReference>
<dbReference type="SUPFAM" id="SSF47384">
    <property type="entry name" value="Homodimeric domain of signal transducing histidine kinase"/>
    <property type="match status" value="1"/>
</dbReference>
<dbReference type="Pfam" id="PF13426">
    <property type="entry name" value="PAS_9"/>
    <property type="match status" value="1"/>
</dbReference>
<dbReference type="InterPro" id="IPR036097">
    <property type="entry name" value="HisK_dim/P_sf"/>
</dbReference>
<keyword evidence="5" id="KW-0418">Kinase</keyword>
<dbReference type="EMBL" id="OCNJ01000002">
    <property type="protein sequence ID" value="SOD92452.1"/>
    <property type="molecule type" value="Genomic_DNA"/>
</dbReference>
<dbReference type="PRINTS" id="PR00344">
    <property type="entry name" value="BCTRLSENSOR"/>
</dbReference>
<dbReference type="Gene3D" id="3.30.450.20">
    <property type="entry name" value="PAS domain"/>
    <property type="match status" value="2"/>
</dbReference>
<evidence type="ECO:0000259" key="7">
    <source>
        <dbReference type="PROSITE" id="PS50109"/>
    </source>
</evidence>
<dbReference type="GO" id="GO:0000155">
    <property type="term" value="F:phosphorelay sensor kinase activity"/>
    <property type="evidence" value="ECO:0007669"/>
    <property type="project" value="InterPro"/>
</dbReference>
<dbReference type="PROSITE" id="PS50113">
    <property type="entry name" value="PAC"/>
    <property type="match status" value="1"/>
</dbReference>
<comment type="catalytic activity">
    <reaction evidence="1">
        <text>ATP + protein L-histidine = ADP + protein N-phospho-L-histidine.</text>
        <dbReference type="EC" id="2.7.13.3"/>
    </reaction>
</comment>
<accession>A0A286GAE8</accession>
<dbReference type="SUPFAM" id="SSF55874">
    <property type="entry name" value="ATPase domain of HSP90 chaperone/DNA topoisomerase II/histidine kinase"/>
    <property type="match status" value="1"/>
</dbReference>
<dbReference type="InterPro" id="IPR000700">
    <property type="entry name" value="PAS-assoc_C"/>
</dbReference>
<dbReference type="Proteomes" id="UP000219621">
    <property type="component" value="Unassembled WGS sequence"/>
</dbReference>
<evidence type="ECO:0000256" key="3">
    <source>
        <dbReference type="ARBA" id="ARBA00022553"/>
    </source>
</evidence>
<dbReference type="InterPro" id="IPR035965">
    <property type="entry name" value="PAS-like_dom_sf"/>
</dbReference>
<evidence type="ECO:0000313" key="10">
    <source>
        <dbReference type="EMBL" id="SOD92452.1"/>
    </source>
</evidence>
<keyword evidence="4" id="KW-0808">Transferase</keyword>
<dbReference type="InterPro" id="IPR001610">
    <property type="entry name" value="PAC"/>
</dbReference>
<gene>
    <name evidence="10" type="ORF">SAMN05421508_102442</name>
</gene>
<dbReference type="InterPro" id="IPR005467">
    <property type="entry name" value="His_kinase_dom"/>
</dbReference>
<keyword evidence="6" id="KW-0472">Membrane</keyword>
<dbReference type="InterPro" id="IPR052162">
    <property type="entry name" value="Sensor_kinase/Photoreceptor"/>
</dbReference>
<evidence type="ECO:0000259" key="9">
    <source>
        <dbReference type="PROSITE" id="PS50113"/>
    </source>
</evidence>
<dbReference type="PANTHER" id="PTHR43304">
    <property type="entry name" value="PHYTOCHROME-LIKE PROTEIN CPH1"/>
    <property type="match status" value="1"/>
</dbReference>
<dbReference type="SMART" id="SM00086">
    <property type="entry name" value="PAC"/>
    <property type="match status" value="1"/>
</dbReference>
<reference evidence="10 11" key="1">
    <citation type="submission" date="2017-09" db="EMBL/GenBank/DDBJ databases">
        <authorList>
            <person name="Ehlers B."/>
            <person name="Leendertz F.H."/>
        </authorList>
    </citation>
    <scope>NUCLEOTIDE SEQUENCE [LARGE SCALE GENOMIC DNA]</scope>
    <source>
        <strain evidence="10 11">USBA 140</strain>
    </source>
</reference>